<proteinExistence type="predicted"/>
<organism evidence="1 2">
    <name type="scientific">Eikenella halliae</name>
    <dbReference type="NCBI Taxonomy" id="1795832"/>
    <lineage>
        <taxon>Bacteria</taxon>
        <taxon>Pseudomonadati</taxon>
        <taxon>Pseudomonadota</taxon>
        <taxon>Betaproteobacteria</taxon>
        <taxon>Neisseriales</taxon>
        <taxon>Neisseriaceae</taxon>
        <taxon>Eikenella</taxon>
    </lineage>
</organism>
<protein>
    <submittedName>
        <fullName evidence="1">Uncharacterized protein</fullName>
    </submittedName>
</protein>
<accession>A0A1B6VZ39</accession>
<evidence type="ECO:0000313" key="1">
    <source>
        <dbReference type="EMBL" id="OAM43426.1"/>
    </source>
</evidence>
<dbReference type="STRING" id="1795832.A7Q00_05860"/>
<sequence length="175" mass="19826">MIPEQRMGDLFPDGKQDLCCRSLAKIRQPAAVAAEVAELEAGIYRLVREAKQFVRSARQMGLVRRVAYRSTPVSHAVLPAYPGKDFHVPNICWAEYIGKQRKDITDWGTIAVQLDAANASYDERLLHMRVHLAMRQYHDEGKRMLEQLKSDYALLGELEFMSVSQNIPVPVVVGM</sequence>
<comment type="caution">
    <text evidence="1">The sequence shown here is derived from an EMBL/GenBank/DDBJ whole genome shotgun (WGS) entry which is preliminary data.</text>
</comment>
<keyword evidence="2" id="KW-1185">Reference proteome</keyword>
<dbReference type="Proteomes" id="UP000077726">
    <property type="component" value="Unassembled WGS sequence"/>
</dbReference>
<name>A0A1B6VZ39_9NEIS</name>
<gene>
    <name evidence="1" type="ORF">A7Q00_05860</name>
</gene>
<dbReference type="AlphaFoldDB" id="A0A1B6VZ39"/>
<dbReference type="EMBL" id="LXSQ01000014">
    <property type="protein sequence ID" value="OAM43426.1"/>
    <property type="molecule type" value="Genomic_DNA"/>
</dbReference>
<evidence type="ECO:0000313" key="2">
    <source>
        <dbReference type="Proteomes" id="UP000077726"/>
    </source>
</evidence>
<reference evidence="2" key="1">
    <citation type="submission" date="2016-05" db="EMBL/GenBank/DDBJ databases">
        <title>Draft genome of Corynebacterium afermentans subsp. afermentans LCDC 88199T.</title>
        <authorList>
            <person name="Bernier A.-M."/>
            <person name="Bernard K."/>
        </authorList>
    </citation>
    <scope>NUCLEOTIDE SEQUENCE [LARGE SCALE GENOMIC DNA]</scope>
    <source>
        <strain evidence="2">NML130454</strain>
    </source>
</reference>